<organism evidence="2">
    <name type="scientific">Sesamum calycinum</name>
    <dbReference type="NCBI Taxonomy" id="2727403"/>
    <lineage>
        <taxon>Eukaryota</taxon>
        <taxon>Viridiplantae</taxon>
        <taxon>Streptophyta</taxon>
        <taxon>Embryophyta</taxon>
        <taxon>Tracheophyta</taxon>
        <taxon>Spermatophyta</taxon>
        <taxon>Magnoliopsida</taxon>
        <taxon>eudicotyledons</taxon>
        <taxon>Gunneridae</taxon>
        <taxon>Pentapetalae</taxon>
        <taxon>asterids</taxon>
        <taxon>lamiids</taxon>
        <taxon>Lamiales</taxon>
        <taxon>Pedaliaceae</taxon>
        <taxon>Sesamum</taxon>
    </lineage>
</organism>
<protein>
    <submittedName>
        <fullName evidence="2">Uncharacterized protein</fullName>
    </submittedName>
</protein>
<dbReference type="AlphaFoldDB" id="A0AAW2QK47"/>
<evidence type="ECO:0000256" key="1">
    <source>
        <dbReference type="SAM" id="MobiDB-lite"/>
    </source>
</evidence>
<sequence length="208" mass="22802">MSENWTLPQSLPKLPNTISYHHLPQQFANDASKWSNGNRYTLDGWIKLDTDGSSKGLKKDLRVSRVGPGGSLNAFFFLLIGVISQRLAGDGPAAPGKRIEEASDYFMHAPLGSGDIAQLVELRSCNWVVAITVGVGGSPRVPHLRSLGKRIKLALANSLMHYLPSTFERNAAKEKEGKSMDRPHHLHPVGTTRSPQGRLRHPGVTDRP</sequence>
<proteinExistence type="predicted"/>
<evidence type="ECO:0000313" key="2">
    <source>
        <dbReference type="EMBL" id="KAL0368292.1"/>
    </source>
</evidence>
<gene>
    <name evidence="2" type="ORF">Scaly_1048100</name>
</gene>
<feature type="compositionally biased region" description="Basic and acidic residues" evidence="1">
    <location>
        <begin position="172"/>
        <end position="183"/>
    </location>
</feature>
<reference evidence="2" key="1">
    <citation type="submission" date="2020-06" db="EMBL/GenBank/DDBJ databases">
        <authorList>
            <person name="Li T."/>
            <person name="Hu X."/>
            <person name="Zhang T."/>
            <person name="Song X."/>
            <person name="Zhang H."/>
            <person name="Dai N."/>
            <person name="Sheng W."/>
            <person name="Hou X."/>
            <person name="Wei L."/>
        </authorList>
    </citation>
    <scope>NUCLEOTIDE SEQUENCE</scope>
    <source>
        <strain evidence="2">KEN8</strain>
        <tissue evidence="2">Leaf</tissue>
    </source>
</reference>
<reference evidence="2" key="2">
    <citation type="journal article" date="2024" name="Plant">
        <title>Genomic evolution and insights into agronomic trait innovations of Sesamum species.</title>
        <authorList>
            <person name="Miao H."/>
            <person name="Wang L."/>
            <person name="Qu L."/>
            <person name="Liu H."/>
            <person name="Sun Y."/>
            <person name="Le M."/>
            <person name="Wang Q."/>
            <person name="Wei S."/>
            <person name="Zheng Y."/>
            <person name="Lin W."/>
            <person name="Duan Y."/>
            <person name="Cao H."/>
            <person name="Xiong S."/>
            <person name="Wang X."/>
            <person name="Wei L."/>
            <person name="Li C."/>
            <person name="Ma Q."/>
            <person name="Ju M."/>
            <person name="Zhao R."/>
            <person name="Li G."/>
            <person name="Mu C."/>
            <person name="Tian Q."/>
            <person name="Mei H."/>
            <person name="Zhang T."/>
            <person name="Gao T."/>
            <person name="Zhang H."/>
        </authorList>
    </citation>
    <scope>NUCLEOTIDE SEQUENCE</scope>
    <source>
        <strain evidence="2">KEN8</strain>
    </source>
</reference>
<dbReference type="EMBL" id="JACGWM010000006">
    <property type="protein sequence ID" value="KAL0368292.1"/>
    <property type="molecule type" value="Genomic_DNA"/>
</dbReference>
<feature type="region of interest" description="Disordered" evidence="1">
    <location>
        <begin position="172"/>
        <end position="208"/>
    </location>
</feature>
<comment type="caution">
    <text evidence="2">The sequence shown here is derived from an EMBL/GenBank/DDBJ whole genome shotgun (WGS) entry which is preliminary data.</text>
</comment>
<accession>A0AAW2QK47</accession>
<name>A0AAW2QK47_9LAMI</name>